<organism evidence="2 3">
    <name type="scientific">Amycolatopsis thermoflava</name>
    <dbReference type="NCBI Taxonomy" id="84480"/>
    <lineage>
        <taxon>Bacteria</taxon>
        <taxon>Bacillati</taxon>
        <taxon>Actinomycetota</taxon>
        <taxon>Actinomycetes</taxon>
        <taxon>Pseudonocardiales</taxon>
        <taxon>Pseudonocardiaceae</taxon>
        <taxon>Amycolatopsis</taxon>
        <taxon>Amycolatopsis methanolica group</taxon>
    </lineage>
</organism>
<feature type="compositionally biased region" description="Polar residues" evidence="1">
    <location>
        <begin position="420"/>
        <end position="433"/>
    </location>
</feature>
<dbReference type="InterPro" id="IPR036689">
    <property type="entry name" value="ESAT-6-like_sf"/>
</dbReference>
<gene>
    <name evidence="2" type="ORF">EDD35_1888</name>
</gene>
<dbReference type="AlphaFoldDB" id="A0A3N2GSI2"/>
<feature type="compositionally biased region" description="Pro residues" evidence="1">
    <location>
        <begin position="279"/>
        <end position="288"/>
    </location>
</feature>
<evidence type="ECO:0000313" key="3">
    <source>
        <dbReference type="Proteomes" id="UP000274843"/>
    </source>
</evidence>
<name>A0A3N2GSI2_9PSEU</name>
<sequence>MSEYKPGDVGLHMAEKWQTGAGFFDAAVSLNEAVKENDKVAIGIGSAGLALETLGLALDPIGSLLTAGIGWLIEHISVLRWPLDIMWGDPEGIAAAEEAVKAEKEKLEQWAQDHQTKLATLMESWSGEGADQFRKSMEAVTDQLNAIGGYLENAGKSMKVAGGLVGAFRGIARDLIAMLLATIIKGALIAAALAPVTFGASIAIFIGTTIGMVATALGKIGAKIAELTRKLVDLGASLSKLGKAGDDLAGAKPPSVKPGSSGPPPANSGAPVSSGPKLNDPPPAPVAGPKPADAAPVSGGPKLNDPPPAPVVGPKPADAAPVSGGPKLNDPPPAPVVGPKPADAAPVSSGPKLDDAVTTSSAAPKPADPPPSPVSGGPKLNDPAPAPKPADVQPVPVPPKLDTSATASPKPTEPAPTSPKPTDNASGSPKPTDQSQTGGNNQPGGSNQPGNNQAGNNQAGNNQAGNNQPGNSAPGGNQATPDPTHHRLSEQMSQAIKNELAKIEGVTPETLAKFDKISNFSVAQLGKLFGEEGAAKFEQAIKYMTDPWFGYRGLAGKTIIDMIKGVPTSVGNVTGGDDE</sequence>
<feature type="compositionally biased region" description="Pro residues" evidence="1">
    <location>
        <begin position="304"/>
        <end position="313"/>
    </location>
</feature>
<dbReference type="Gene3D" id="1.10.287.1060">
    <property type="entry name" value="ESAT-6-like"/>
    <property type="match status" value="1"/>
</dbReference>
<dbReference type="PRINTS" id="PR01217">
    <property type="entry name" value="PRICHEXTENSN"/>
</dbReference>
<feature type="compositionally biased region" description="Low complexity" evidence="1">
    <location>
        <begin position="267"/>
        <end position="276"/>
    </location>
</feature>
<keyword evidence="3" id="KW-1185">Reference proteome</keyword>
<evidence type="ECO:0000256" key="1">
    <source>
        <dbReference type="SAM" id="MobiDB-lite"/>
    </source>
</evidence>
<comment type="caution">
    <text evidence="2">The sequence shown here is derived from an EMBL/GenBank/DDBJ whole genome shotgun (WGS) entry which is preliminary data.</text>
</comment>
<feature type="compositionally biased region" description="Pro residues" evidence="1">
    <location>
        <begin position="329"/>
        <end position="338"/>
    </location>
</feature>
<reference evidence="2 3" key="1">
    <citation type="submission" date="2018-11" db="EMBL/GenBank/DDBJ databases">
        <title>Sequencing the genomes of 1000 actinobacteria strains.</title>
        <authorList>
            <person name="Klenk H.-P."/>
        </authorList>
    </citation>
    <scope>NUCLEOTIDE SEQUENCE [LARGE SCALE GENOMIC DNA]</scope>
    <source>
        <strain evidence="2 3">DSM 44348</strain>
    </source>
</reference>
<dbReference type="Proteomes" id="UP000274843">
    <property type="component" value="Unassembled WGS sequence"/>
</dbReference>
<feature type="compositionally biased region" description="Low complexity" evidence="1">
    <location>
        <begin position="434"/>
        <end position="472"/>
    </location>
</feature>
<dbReference type="EMBL" id="RKHY01000001">
    <property type="protein sequence ID" value="ROS39582.1"/>
    <property type="molecule type" value="Genomic_DNA"/>
</dbReference>
<accession>A0A3N2GSI2</accession>
<proteinExistence type="predicted"/>
<feature type="region of interest" description="Disordered" evidence="1">
    <location>
        <begin position="245"/>
        <end position="488"/>
    </location>
</feature>
<evidence type="ECO:0000313" key="2">
    <source>
        <dbReference type="EMBL" id="ROS39582.1"/>
    </source>
</evidence>
<feature type="compositionally biased region" description="Low complexity" evidence="1">
    <location>
        <begin position="250"/>
        <end position="260"/>
    </location>
</feature>
<dbReference type="SUPFAM" id="SSF140453">
    <property type="entry name" value="EsxAB dimer-like"/>
    <property type="match status" value="1"/>
</dbReference>
<protein>
    <submittedName>
        <fullName evidence="2">Uncharacterized protein</fullName>
    </submittedName>
</protein>